<evidence type="ECO:0000313" key="2">
    <source>
        <dbReference type="EMBL" id="OXA49539.1"/>
    </source>
</evidence>
<protein>
    <submittedName>
        <fullName evidence="2">Uncharacterized protein</fullName>
    </submittedName>
</protein>
<feature type="transmembrane region" description="Helical" evidence="1">
    <location>
        <begin position="316"/>
        <end position="336"/>
    </location>
</feature>
<proteinExistence type="predicted"/>
<organism evidence="2 3">
    <name type="scientific">Folsomia candida</name>
    <name type="common">Springtail</name>
    <dbReference type="NCBI Taxonomy" id="158441"/>
    <lineage>
        <taxon>Eukaryota</taxon>
        <taxon>Metazoa</taxon>
        <taxon>Ecdysozoa</taxon>
        <taxon>Arthropoda</taxon>
        <taxon>Hexapoda</taxon>
        <taxon>Collembola</taxon>
        <taxon>Entomobryomorpha</taxon>
        <taxon>Isotomoidea</taxon>
        <taxon>Isotomidae</taxon>
        <taxon>Proisotominae</taxon>
        <taxon>Folsomia</taxon>
    </lineage>
</organism>
<keyword evidence="1" id="KW-0812">Transmembrane</keyword>
<keyword evidence="1" id="KW-1133">Transmembrane helix</keyword>
<name>A0A226DWF0_FOLCA</name>
<feature type="transmembrane region" description="Helical" evidence="1">
    <location>
        <begin position="207"/>
        <end position="234"/>
    </location>
</feature>
<feature type="transmembrane region" description="Helical" evidence="1">
    <location>
        <begin position="254"/>
        <end position="273"/>
    </location>
</feature>
<gene>
    <name evidence="2" type="ORF">Fcan01_15850</name>
</gene>
<feature type="transmembrane region" description="Helical" evidence="1">
    <location>
        <begin position="167"/>
        <end position="186"/>
    </location>
</feature>
<feature type="transmembrane region" description="Helical" evidence="1">
    <location>
        <begin position="280"/>
        <end position="304"/>
    </location>
</feature>
<dbReference type="AlphaFoldDB" id="A0A226DWF0"/>
<reference evidence="2 3" key="1">
    <citation type="submission" date="2015-12" db="EMBL/GenBank/DDBJ databases">
        <title>The genome of Folsomia candida.</title>
        <authorList>
            <person name="Faddeeva A."/>
            <person name="Derks M.F."/>
            <person name="Anvar Y."/>
            <person name="Smit S."/>
            <person name="Van Straalen N."/>
            <person name="Roelofs D."/>
        </authorList>
    </citation>
    <scope>NUCLEOTIDE SEQUENCE [LARGE SCALE GENOMIC DNA]</scope>
    <source>
        <strain evidence="2 3">VU population</strain>
        <tissue evidence="2">Whole body</tissue>
    </source>
</reference>
<dbReference type="EMBL" id="LNIX01000010">
    <property type="protein sequence ID" value="OXA49539.1"/>
    <property type="molecule type" value="Genomic_DNA"/>
</dbReference>
<feature type="transmembrane region" description="Helical" evidence="1">
    <location>
        <begin position="40"/>
        <end position="64"/>
    </location>
</feature>
<sequence length="415" mass="47235">MLSLYSKLFQSEYPYRYRLHFQWDTKNKNWFTLKRKYEEIFTVFVIFLGILTIFMCSLSISLILQGFQPGNIEYRTSQNRTSLKILVSAKSRNIEHLVILVLVLCEGIIVVGAHTTIFSKSIENDVIFGLNAFLQHHWNLRRDHPPKPCCLTASGEITYFEKIFTHWLHSAVWAPIIGCIVVVLMNGDPILYPINYIFSKFPKTLEISLLFCLNSGILLTFNSRTIWLVILISVTYVDGITDYLTSLRSLSTRFLLRGGFAQQLSNYSILLIINGILYEFMGVFVTFGLCATSSAYTISLAIVIHLGGKLPQTLSFIVADVCLFGFFVLVVFLTFASKCDKVSGVILHRFVASVGELERTKVRRSVKTRQIRALRRITISMGVNGYTAFAITAENLLITMKLLIDISINFVVFFK</sequence>
<evidence type="ECO:0000313" key="3">
    <source>
        <dbReference type="Proteomes" id="UP000198287"/>
    </source>
</evidence>
<feature type="transmembrane region" description="Helical" evidence="1">
    <location>
        <begin position="97"/>
        <end position="118"/>
    </location>
</feature>
<dbReference type="Proteomes" id="UP000198287">
    <property type="component" value="Unassembled WGS sequence"/>
</dbReference>
<evidence type="ECO:0000256" key="1">
    <source>
        <dbReference type="SAM" id="Phobius"/>
    </source>
</evidence>
<keyword evidence="3" id="KW-1185">Reference proteome</keyword>
<accession>A0A226DWF0</accession>
<comment type="caution">
    <text evidence="2">The sequence shown here is derived from an EMBL/GenBank/DDBJ whole genome shotgun (WGS) entry which is preliminary data.</text>
</comment>
<keyword evidence="1" id="KW-0472">Membrane</keyword>